<keyword evidence="1" id="KW-1185">Reference proteome</keyword>
<reference evidence="2" key="1">
    <citation type="submission" date="2022-11" db="UniProtKB">
        <authorList>
            <consortium name="WormBaseParasite"/>
        </authorList>
    </citation>
    <scope>IDENTIFICATION</scope>
</reference>
<evidence type="ECO:0000313" key="1">
    <source>
        <dbReference type="Proteomes" id="UP000887569"/>
    </source>
</evidence>
<name>A0A915BGZ9_PARUN</name>
<dbReference type="Proteomes" id="UP000887569">
    <property type="component" value="Unplaced"/>
</dbReference>
<sequence length="65" mass="6927">NIIGAYEKPKRSPANKLEEIAVTISGNLSARIEEYLIDSGFSKLPDLSRASSVDSVSLLVHPATG</sequence>
<dbReference type="WBParaSite" id="PgR039_g029_t05">
    <property type="protein sequence ID" value="PgR039_g029_t05"/>
    <property type="gene ID" value="PgR039_g029"/>
</dbReference>
<protein>
    <submittedName>
        <fullName evidence="2">RNA helicase</fullName>
    </submittedName>
</protein>
<organism evidence="1 2">
    <name type="scientific">Parascaris univalens</name>
    <name type="common">Nematode worm</name>
    <dbReference type="NCBI Taxonomy" id="6257"/>
    <lineage>
        <taxon>Eukaryota</taxon>
        <taxon>Metazoa</taxon>
        <taxon>Ecdysozoa</taxon>
        <taxon>Nematoda</taxon>
        <taxon>Chromadorea</taxon>
        <taxon>Rhabditida</taxon>
        <taxon>Spirurina</taxon>
        <taxon>Ascaridomorpha</taxon>
        <taxon>Ascaridoidea</taxon>
        <taxon>Ascarididae</taxon>
        <taxon>Parascaris</taxon>
    </lineage>
</organism>
<accession>A0A915BGZ9</accession>
<dbReference type="AlphaFoldDB" id="A0A915BGZ9"/>
<proteinExistence type="predicted"/>
<evidence type="ECO:0000313" key="2">
    <source>
        <dbReference type="WBParaSite" id="PgR039_g029_t05"/>
    </source>
</evidence>